<geneLocation type="plasmid" evidence="2 3">
    <name>pAC1520</name>
</geneLocation>
<name>A0AAJ5ZCS2_AERCA</name>
<organism evidence="2 3">
    <name type="scientific">Aeromonas caviae</name>
    <name type="common">Aeromonas punctata</name>
    <dbReference type="NCBI Taxonomy" id="648"/>
    <lineage>
        <taxon>Bacteria</taxon>
        <taxon>Pseudomonadati</taxon>
        <taxon>Pseudomonadota</taxon>
        <taxon>Gammaproteobacteria</taxon>
        <taxon>Aeromonadales</taxon>
        <taxon>Aeromonadaceae</taxon>
        <taxon>Aeromonas</taxon>
    </lineage>
</organism>
<evidence type="ECO:0000256" key="1">
    <source>
        <dbReference type="SAM" id="SignalP"/>
    </source>
</evidence>
<dbReference type="Proteomes" id="UP001218423">
    <property type="component" value="Plasmid pAC1520"/>
</dbReference>
<keyword evidence="2" id="KW-0614">Plasmid</keyword>
<protein>
    <submittedName>
        <fullName evidence="2">SVAGG family GlyGly-CTERM protein</fullName>
    </submittedName>
</protein>
<evidence type="ECO:0000313" key="2">
    <source>
        <dbReference type="EMBL" id="WFG00125.1"/>
    </source>
</evidence>
<feature type="signal peptide" evidence="1">
    <location>
        <begin position="1"/>
        <end position="19"/>
    </location>
</feature>
<gene>
    <name evidence="2" type="ORF">P5S46_21760</name>
</gene>
<dbReference type="AlphaFoldDB" id="A0AAJ5ZCS2"/>
<proteinExistence type="predicted"/>
<dbReference type="EMBL" id="CP120943">
    <property type="protein sequence ID" value="WFG00125.1"/>
    <property type="molecule type" value="Genomic_DNA"/>
</dbReference>
<feature type="chain" id="PRO_5042542983" evidence="1">
    <location>
        <begin position="20"/>
        <end position="438"/>
    </location>
</feature>
<keyword evidence="1" id="KW-0732">Signal</keyword>
<sequence>MKKSAIAIGLMMAAASASAATTIDVNFIVTQTMLDREGHEALQNEIIASLPKVSEYYKSQYTGITKDGKPEDLVFNFRQLVVVSDTYQDTGCASEFVNVSSSLHMAGLINFRDALPDGYEFGFDTSCMTQEDNDKVIMAARTSGADFWVTLHDGVMENGTANGLAAVPASVGVVMGAKGSYVPTATVAHEFLHLFGGVDLYNKPESAECNGGEWQGRLMCGNVAVNANLFGQTKYMDEKLFLQRFYSRTDTSVADWTYNSLFHGSAFKESGASLGTQPAVASRTASLSLSGTTLSADTPSITLSVVVAGAEGGVQPVAVEVYTLGGTAKAGENYLDNVVQTVTFDPANPDYTVDANNNWVKQVKLTSKSLDFTGTKSLQVGLRHGNATAVTGAATTISVVGTKAVDNGGDNGGGGGGSTGPAAMVMLLGAALLRRWKR</sequence>
<accession>A0AAJ5ZCS2</accession>
<reference evidence="2" key="1">
    <citation type="submission" date="2023-03" db="EMBL/GenBank/DDBJ databases">
        <title>Aeromonas caviae strain AC1520.</title>
        <authorList>
            <person name="Xie T."/>
            <person name="Zhang Q."/>
            <person name="Deng J."/>
            <person name="Li X."/>
        </authorList>
    </citation>
    <scope>NUCLEOTIDE SEQUENCE</scope>
    <source>
        <strain evidence="2">AC1520</strain>
        <plasmid evidence="2">pAC1520</plasmid>
    </source>
</reference>
<dbReference type="NCBIfam" id="NF038115">
    <property type="entry name" value="SVAGG"/>
    <property type="match status" value="1"/>
</dbReference>
<dbReference type="RefSeq" id="WP_128341451.1">
    <property type="nucleotide sequence ID" value="NZ_CAWOMG010000111.1"/>
</dbReference>
<evidence type="ECO:0000313" key="3">
    <source>
        <dbReference type="Proteomes" id="UP001218423"/>
    </source>
</evidence>